<gene>
    <name evidence="1" type="ORF">RSE6_07671</name>
</gene>
<accession>A0A1E1MDK3</accession>
<dbReference type="EMBL" id="FJVC01000275">
    <property type="protein sequence ID" value="CZT47140.1"/>
    <property type="molecule type" value="Genomic_DNA"/>
</dbReference>
<proteinExistence type="predicted"/>
<evidence type="ECO:0000313" key="1">
    <source>
        <dbReference type="EMBL" id="CZT47140.1"/>
    </source>
</evidence>
<dbReference type="Proteomes" id="UP000177625">
    <property type="component" value="Unassembled WGS sequence"/>
</dbReference>
<organism evidence="1 2">
    <name type="scientific">Rhynchosporium secalis</name>
    <name type="common">Barley scald fungus</name>
    <dbReference type="NCBI Taxonomy" id="38038"/>
    <lineage>
        <taxon>Eukaryota</taxon>
        <taxon>Fungi</taxon>
        <taxon>Dikarya</taxon>
        <taxon>Ascomycota</taxon>
        <taxon>Pezizomycotina</taxon>
        <taxon>Leotiomycetes</taxon>
        <taxon>Helotiales</taxon>
        <taxon>Ploettnerulaceae</taxon>
        <taxon>Rhynchosporium</taxon>
    </lineage>
</organism>
<protein>
    <recommendedName>
        <fullName evidence="3">SprT-like domain-containing protein</fullName>
    </recommendedName>
</protein>
<sequence length="204" mass="23447">MDWIASTKDYNQSNCGHTTYMDLPTRYAASNRRESSTTPSKFIASVLVYENLRIRCNTKRMKLLTSNLLHELVHAIVEAYACACQDCEKNILEGEGKRGHGPVWMAISRKVEETILRVPRYRCWLGRSQSLAHEHHDVGTVIRRENWKRMRSMKDYIAKHVSIWGGEHTSNIAFSGDDFVYQGGGKLDITNIERDHSEDEDSID</sequence>
<name>A0A1E1MDK3_RHYSE</name>
<reference evidence="2" key="1">
    <citation type="submission" date="2016-03" db="EMBL/GenBank/DDBJ databases">
        <authorList>
            <person name="Guldener U."/>
        </authorList>
    </citation>
    <scope>NUCLEOTIDE SEQUENCE [LARGE SCALE GENOMIC DNA]</scope>
</reference>
<keyword evidence="2" id="KW-1185">Reference proteome</keyword>
<evidence type="ECO:0000313" key="2">
    <source>
        <dbReference type="Proteomes" id="UP000177625"/>
    </source>
</evidence>
<dbReference type="AlphaFoldDB" id="A0A1E1MDK3"/>
<evidence type="ECO:0008006" key="3">
    <source>
        <dbReference type="Google" id="ProtNLM"/>
    </source>
</evidence>